<dbReference type="Proteomes" id="UP000198282">
    <property type="component" value="Unassembled WGS sequence"/>
</dbReference>
<organism evidence="2 3">
    <name type="scientific">Streptosporangium subroseum</name>
    <dbReference type="NCBI Taxonomy" id="106412"/>
    <lineage>
        <taxon>Bacteria</taxon>
        <taxon>Bacillati</taxon>
        <taxon>Actinomycetota</taxon>
        <taxon>Actinomycetes</taxon>
        <taxon>Streptosporangiales</taxon>
        <taxon>Streptosporangiaceae</taxon>
        <taxon>Streptosporangium</taxon>
    </lineage>
</organism>
<dbReference type="OrthoDB" id="4762215at2"/>
<feature type="domain" description="DUF5615" evidence="1">
    <location>
        <begin position="4"/>
        <end position="81"/>
    </location>
</feature>
<dbReference type="EMBL" id="FZOD01000007">
    <property type="protein sequence ID" value="SNS32768.1"/>
    <property type="molecule type" value="Genomic_DNA"/>
</dbReference>
<name>A0A239DLN7_9ACTN</name>
<sequence length="120" mass="13353">MSGRLLLDEMFPPLLAETLRERGHDVVAIVERPEGRGLPDPQVLDLAVAEQRCLFTENVRDFEILRAQRLHGGHPCAGLLYSGPHRFPRTKIATGRLITALDGLLSEERLPVPGQVDWPA</sequence>
<gene>
    <name evidence="2" type="ORF">SAMN05216276_1007184</name>
</gene>
<accession>A0A239DLN7</accession>
<dbReference type="RefSeq" id="WP_089206958.1">
    <property type="nucleotide sequence ID" value="NZ_FZOD01000007.1"/>
</dbReference>
<evidence type="ECO:0000313" key="3">
    <source>
        <dbReference type="Proteomes" id="UP000198282"/>
    </source>
</evidence>
<reference evidence="2 3" key="1">
    <citation type="submission" date="2017-06" db="EMBL/GenBank/DDBJ databases">
        <authorList>
            <person name="Kim H.J."/>
            <person name="Triplett B.A."/>
        </authorList>
    </citation>
    <scope>NUCLEOTIDE SEQUENCE [LARGE SCALE GENOMIC DNA]</scope>
    <source>
        <strain evidence="2 3">CGMCC 4.2132</strain>
    </source>
</reference>
<dbReference type="Pfam" id="PF18480">
    <property type="entry name" value="DUF5615"/>
    <property type="match status" value="1"/>
</dbReference>
<protein>
    <recommendedName>
        <fullName evidence="1">DUF5615 domain-containing protein</fullName>
    </recommendedName>
</protein>
<keyword evidence="3" id="KW-1185">Reference proteome</keyword>
<evidence type="ECO:0000313" key="2">
    <source>
        <dbReference type="EMBL" id="SNS32768.1"/>
    </source>
</evidence>
<dbReference type="AlphaFoldDB" id="A0A239DLN7"/>
<dbReference type="InterPro" id="IPR041049">
    <property type="entry name" value="DUF5615"/>
</dbReference>
<evidence type="ECO:0000259" key="1">
    <source>
        <dbReference type="Pfam" id="PF18480"/>
    </source>
</evidence>
<proteinExistence type="predicted"/>